<reference evidence="2" key="1">
    <citation type="submission" date="2020-04" db="EMBL/GenBank/DDBJ databases">
        <title>Genome Assembly and Annotation of Botryosphaeria dothidea sdau 11-99, a Latent Pathogen of Apple Fruit Ring Rot in China.</title>
        <authorList>
            <person name="Yu C."/>
            <person name="Diao Y."/>
            <person name="Lu Q."/>
            <person name="Zhao J."/>
            <person name="Cui S."/>
            <person name="Peng C."/>
            <person name="He B."/>
            <person name="Liu H."/>
        </authorList>
    </citation>
    <scope>NUCLEOTIDE SEQUENCE [LARGE SCALE GENOMIC DNA]</scope>
    <source>
        <strain evidence="2">Sdau11-99</strain>
    </source>
</reference>
<dbReference type="AlphaFoldDB" id="A0A8H4MZW0"/>
<dbReference type="SUPFAM" id="SSF51735">
    <property type="entry name" value="NAD(P)-binding Rossmann-fold domains"/>
    <property type="match status" value="1"/>
</dbReference>
<dbReference type="Proteomes" id="UP000572817">
    <property type="component" value="Unassembled WGS sequence"/>
</dbReference>
<dbReference type="Pfam" id="PF01370">
    <property type="entry name" value="Epimerase"/>
    <property type="match status" value="1"/>
</dbReference>
<sequence>MTKIFALGVTGYIGGDALYAISKAHPEYEWTCLVRNSDKGALVAKQYPKVRLVYGDLDSSEIIAEEAEKADIVCNWANCDHAAAATAIVLGLSRRPPTTPSFYIHTSGTAILMIHDQQLRLFGESSTKVYDDVSSIGEITSFPDQAWHRDVDKIVLGALSSAAAAAATKTAIVCPPCIYGAGRGPANVRSSQIPELTRFTLKRGKGFAVGEGKAWWSGVHVQDLSELFRKLVEAGAAGGGEASWGAEGYYFAENGEFEWGAMAGLIAKECAKRGLIEGDEIDHLAPEEVEKVVGNGFLGPIWGQNSRSRASRGRKLLGWEPAKPSLEEDIARNVDVEAAALGLTKSHAEAAAGDA</sequence>
<comment type="caution">
    <text evidence="2">The sequence shown here is derived from an EMBL/GenBank/DDBJ whole genome shotgun (WGS) entry which is preliminary data.</text>
</comment>
<dbReference type="GO" id="GO:0004029">
    <property type="term" value="F:aldehyde dehydrogenase (NAD+) activity"/>
    <property type="evidence" value="ECO:0007669"/>
    <property type="project" value="TreeGrafter"/>
</dbReference>
<protein>
    <submittedName>
        <fullName evidence="2">NAD-dependent epimerase/dehydratase</fullName>
    </submittedName>
</protein>
<accession>A0A8H4MZW0</accession>
<dbReference type="Gene3D" id="3.40.50.720">
    <property type="entry name" value="NAD(P)-binding Rossmann-like Domain"/>
    <property type="match status" value="1"/>
</dbReference>
<feature type="domain" description="NAD-dependent epimerase/dehydratase" evidence="1">
    <location>
        <begin position="7"/>
        <end position="238"/>
    </location>
</feature>
<evidence type="ECO:0000313" key="2">
    <source>
        <dbReference type="EMBL" id="KAF4305484.1"/>
    </source>
</evidence>
<dbReference type="PANTHER" id="PTHR48079:SF7">
    <property type="entry name" value="NAD(P)-BINDING DOMAIN-CONTAINING PROTEIN-RELATED"/>
    <property type="match status" value="1"/>
</dbReference>
<organism evidence="2 3">
    <name type="scientific">Botryosphaeria dothidea</name>
    <dbReference type="NCBI Taxonomy" id="55169"/>
    <lineage>
        <taxon>Eukaryota</taxon>
        <taxon>Fungi</taxon>
        <taxon>Dikarya</taxon>
        <taxon>Ascomycota</taxon>
        <taxon>Pezizomycotina</taxon>
        <taxon>Dothideomycetes</taxon>
        <taxon>Dothideomycetes incertae sedis</taxon>
        <taxon>Botryosphaeriales</taxon>
        <taxon>Botryosphaeriaceae</taxon>
        <taxon>Botryosphaeria</taxon>
    </lineage>
</organism>
<dbReference type="EMBL" id="WWBZ02000040">
    <property type="protein sequence ID" value="KAF4305484.1"/>
    <property type="molecule type" value="Genomic_DNA"/>
</dbReference>
<gene>
    <name evidence="2" type="ORF">GTA08_BOTSDO06727</name>
</gene>
<dbReference type="InterPro" id="IPR051783">
    <property type="entry name" value="NAD(P)-dependent_oxidoreduct"/>
</dbReference>
<keyword evidence="3" id="KW-1185">Reference proteome</keyword>
<evidence type="ECO:0000313" key="3">
    <source>
        <dbReference type="Proteomes" id="UP000572817"/>
    </source>
</evidence>
<dbReference type="InterPro" id="IPR001509">
    <property type="entry name" value="Epimerase_deHydtase"/>
</dbReference>
<dbReference type="PANTHER" id="PTHR48079">
    <property type="entry name" value="PROTEIN YEEZ"/>
    <property type="match status" value="1"/>
</dbReference>
<dbReference type="GO" id="GO:0005737">
    <property type="term" value="C:cytoplasm"/>
    <property type="evidence" value="ECO:0007669"/>
    <property type="project" value="TreeGrafter"/>
</dbReference>
<evidence type="ECO:0000259" key="1">
    <source>
        <dbReference type="Pfam" id="PF01370"/>
    </source>
</evidence>
<dbReference type="InterPro" id="IPR036291">
    <property type="entry name" value="NAD(P)-bd_dom_sf"/>
</dbReference>
<dbReference type="OrthoDB" id="2130169at2759"/>
<name>A0A8H4MZW0_9PEZI</name>
<proteinExistence type="predicted"/>